<protein>
    <recommendedName>
        <fullName evidence="2">ELMO domain-containing protein</fullName>
    </recommendedName>
</protein>
<dbReference type="AlphaFoldDB" id="A0A139A047"/>
<dbReference type="InterPro" id="IPR050868">
    <property type="entry name" value="ELMO_domain-containing"/>
</dbReference>
<evidence type="ECO:0000313" key="3">
    <source>
        <dbReference type="EMBL" id="KXS10112.1"/>
    </source>
</evidence>
<name>A0A139A047_GONPJ</name>
<accession>A0A139A047</accession>
<organism evidence="3 4">
    <name type="scientific">Gonapodya prolifera (strain JEL478)</name>
    <name type="common">Monoblepharis prolifera</name>
    <dbReference type="NCBI Taxonomy" id="1344416"/>
    <lineage>
        <taxon>Eukaryota</taxon>
        <taxon>Fungi</taxon>
        <taxon>Fungi incertae sedis</taxon>
        <taxon>Chytridiomycota</taxon>
        <taxon>Chytridiomycota incertae sedis</taxon>
        <taxon>Monoblepharidomycetes</taxon>
        <taxon>Monoblepharidales</taxon>
        <taxon>Gonapodyaceae</taxon>
        <taxon>Gonapodya</taxon>
    </lineage>
</organism>
<gene>
    <name evidence="3" type="ORF">M427DRAFT_104377</name>
</gene>
<dbReference type="Pfam" id="PF04727">
    <property type="entry name" value="ELMO_CED12"/>
    <property type="match status" value="1"/>
</dbReference>
<evidence type="ECO:0000256" key="1">
    <source>
        <dbReference type="SAM" id="MobiDB-lite"/>
    </source>
</evidence>
<dbReference type="PANTHER" id="PTHR12771">
    <property type="entry name" value="ENGULFMENT AND CELL MOTILITY"/>
    <property type="match status" value="1"/>
</dbReference>
<feature type="non-terminal residue" evidence="3">
    <location>
        <position position="1"/>
    </location>
</feature>
<dbReference type="EMBL" id="KQ965838">
    <property type="protein sequence ID" value="KXS10112.1"/>
    <property type="molecule type" value="Genomic_DNA"/>
</dbReference>
<evidence type="ECO:0000259" key="2">
    <source>
        <dbReference type="PROSITE" id="PS51335"/>
    </source>
</evidence>
<reference evidence="3 4" key="1">
    <citation type="journal article" date="2015" name="Genome Biol. Evol.">
        <title>Phylogenomic analyses indicate that early fungi evolved digesting cell walls of algal ancestors of land plants.</title>
        <authorList>
            <person name="Chang Y."/>
            <person name="Wang S."/>
            <person name="Sekimoto S."/>
            <person name="Aerts A.L."/>
            <person name="Choi C."/>
            <person name="Clum A."/>
            <person name="LaButti K.M."/>
            <person name="Lindquist E.A."/>
            <person name="Yee Ngan C."/>
            <person name="Ohm R.A."/>
            <person name="Salamov A.A."/>
            <person name="Grigoriev I.V."/>
            <person name="Spatafora J.W."/>
            <person name="Berbee M.L."/>
        </authorList>
    </citation>
    <scope>NUCLEOTIDE SEQUENCE [LARGE SCALE GENOMIC DNA]</scope>
    <source>
        <strain evidence="3 4">JEL478</strain>
    </source>
</reference>
<proteinExistence type="predicted"/>
<dbReference type="OrthoDB" id="67155at2759"/>
<dbReference type="PROSITE" id="PS51335">
    <property type="entry name" value="ELMO"/>
    <property type="match status" value="1"/>
</dbReference>
<dbReference type="OMA" id="FLREDEM"/>
<dbReference type="STRING" id="1344416.A0A139A047"/>
<feature type="domain" description="ELMO" evidence="2">
    <location>
        <begin position="1"/>
        <end position="151"/>
    </location>
</feature>
<dbReference type="InterPro" id="IPR006816">
    <property type="entry name" value="ELMO_dom"/>
</dbReference>
<keyword evidence="4" id="KW-1185">Reference proteome</keyword>
<sequence>QLYTLLRPTEPPPERYGDHWVTVGFQGKDPATDFRGMGVLALSDCVYFARHHGEEAAQVLEASNHESSWFPFAATGVNVTLFAIESARRGDLQRLFFTYGATVETYQEFYSYVYHRFLLAWESEQQTNQALTVLDFPRVFRSVREEVERELAAGGACVLDAVTVGLDKSGKEPELEGPTRQESEKTL</sequence>
<evidence type="ECO:0000313" key="4">
    <source>
        <dbReference type="Proteomes" id="UP000070544"/>
    </source>
</evidence>
<dbReference type="Proteomes" id="UP000070544">
    <property type="component" value="Unassembled WGS sequence"/>
</dbReference>
<feature type="region of interest" description="Disordered" evidence="1">
    <location>
        <begin position="168"/>
        <end position="187"/>
    </location>
</feature>